<comment type="caution">
    <text evidence="6">The sequence shown here is derived from an EMBL/GenBank/DDBJ whole genome shotgun (WGS) entry which is preliminary data.</text>
</comment>
<dbReference type="SUPFAM" id="SSF53850">
    <property type="entry name" value="Periplasmic binding protein-like II"/>
    <property type="match status" value="1"/>
</dbReference>
<dbReference type="RefSeq" id="WP_123694053.1">
    <property type="nucleotide sequence ID" value="NZ_AP019700.1"/>
</dbReference>
<dbReference type="Pfam" id="PF03466">
    <property type="entry name" value="LysR_substrate"/>
    <property type="match status" value="1"/>
</dbReference>
<dbReference type="PANTHER" id="PTHR30537">
    <property type="entry name" value="HTH-TYPE TRANSCRIPTIONAL REGULATOR"/>
    <property type="match status" value="1"/>
</dbReference>
<dbReference type="InterPro" id="IPR005119">
    <property type="entry name" value="LysR_subst-bd"/>
</dbReference>
<dbReference type="Proteomes" id="UP000278222">
    <property type="component" value="Unassembled WGS sequence"/>
</dbReference>
<dbReference type="EMBL" id="RJKX01000017">
    <property type="protein sequence ID" value="ROP83094.1"/>
    <property type="molecule type" value="Genomic_DNA"/>
</dbReference>
<dbReference type="InterPro" id="IPR036388">
    <property type="entry name" value="WH-like_DNA-bd_sf"/>
</dbReference>
<reference evidence="6 7" key="1">
    <citation type="submission" date="2018-11" db="EMBL/GenBank/DDBJ databases">
        <title>Genomic Encyclopedia of Type Strains, Phase IV (KMG-IV): sequencing the most valuable type-strain genomes for metagenomic binning, comparative biology and taxonomic classification.</title>
        <authorList>
            <person name="Goeker M."/>
        </authorList>
    </citation>
    <scope>NUCLEOTIDE SEQUENCE [LARGE SCALE GENOMIC DNA]</scope>
    <source>
        <strain evidence="6 7">DSM 5900</strain>
    </source>
</reference>
<keyword evidence="4" id="KW-0804">Transcription</keyword>
<sequence>MSRLASLVPSARGLYVFEAAARTGSCSAAAREFNVTQPSVSRNVAQLEAALGVKLFIRGPSGLTLTAEGRSLHDALRSGFGQIETAIEGLLADGSRRPAVTLSLSSAFVTHWFVPRLGAFNAAFPTIDLRFELISGALRGPATNVDLATRMLADEDPLYHRWDFAPEIVVPVCSPAYLRAHGPLDHASDGAGHTLLNLTDRQLEWTALWGEIGQRRSRQASWLEFPDYAVVVQAAMNGEGIALGWLGVVASQIRNGALVPASARRIATGRTHHLIAPRARAIRQVVLDIRDWLTAGMADDIAAVMPCLPAPVAADRPPVPG</sequence>
<proteinExistence type="inferred from homology"/>
<dbReference type="Pfam" id="PF00126">
    <property type="entry name" value="HTH_1"/>
    <property type="match status" value="1"/>
</dbReference>
<feature type="domain" description="HTH lysR-type" evidence="5">
    <location>
        <begin position="9"/>
        <end position="66"/>
    </location>
</feature>
<accession>A0A3N1KSX0</accession>
<evidence type="ECO:0000256" key="2">
    <source>
        <dbReference type="ARBA" id="ARBA00023015"/>
    </source>
</evidence>
<evidence type="ECO:0000313" key="7">
    <source>
        <dbReference type="Proteomes" id="UP000278222"/>
    </source>
</evidence>
<dbReference type="PANTHER" id="PTHR30537:SF74">
    <property type="entry name" value="HTH-TYPE TRANSCRIPTIONAL REGULATOR TRPI"/>
    <property type="match status" value="1"/>
</dbReference>
<keyword evidence="7" id="KW-1185">Reference proteome</keyword>
<dbReference type="PROSITE" id="PS50931">
    <property type="entry name" value="HTH_LYSR"/>
    <property type="match status" value="1"/>
</dbReference>
<keyword evidence="3 6" id="KW-0238">DNA-binding</keyword>
<comment type="similarity">
    <text evidence="1">Belongs to the LysR transcriptional regulatory family.</text>
</comment>
<dbReference type="Gene3D" id="1.10.10.10">
    <property type="entry name" value="Winged helix-like DNA-binding domain superfamily/Winged helix DNA-binding domain"/>
    <property type="match status" value="1"/>
</dbReference>
<dbReference type="InterPro" id="IPR036390">
    <property type="entry name" value="WH_DNA-bd_sf"/>
</dbReference>
<dbReference type="Gene3D" id="3.40.190.10">
    <property type="entry name" value="Periplasmic binding protein-like II"/>
    <property type="match status" value="2"/>
</dbReference>
<dbReference type="AlphaFoldDB" id="A0A3N1KSX0"/>
<dbReference type="GO" id="GO:0043565">
    <property type="term" value="F:sequence-specific DNA binding"/>
    <property type="evidence" value="ECO:0007669"/>
    <property type="project" value="TreeGrafter"/>
</dbReference>
<dbReference type="InterPro" id="IPR058163">
    <property type="entry name" value="LysR-type_TF_proteobact-type"/>
</dbReference>
<dbReference type="GO" id="GO:0006351">
    <property type="term" value="P:DNA-templated transcription"/>
    <property type="evidence" value="ECO:0007669"/>
    <property type="project" value="TreeGrafter"/>
</dbReference>
<organism evidence="6 7">
    <name type="scientific">Stella humosa</name>
    <dbReference type="NCBI Taxonomy" id="94"/>
    <lineage>
        <taxon>Bacteria</taxon>
        <taxon>Pseudomonadati</taxon>
        <taxon>Pseudomonadota</taxon>
        <taxon>Alphaproteobacteria</taxon>
        <taxon>Rhodospirillales</taxon>
        <taxon>Stellaceae</taxon>
        <taxon>Stella</taxon>
    </lineage>
</organism>
<dbReference type="InterPro" id="IPR000847">
    <property type="entry name" value="LysR_HTH_N"/>
</dbReference>
<evidence type="ECO:0000256" key="3">
    <source>
        <dbReference type="ARBA" id="ARBA00023125"/>
    </source>
</evidence>
<evidence type="ECO:0000256" key="1">
    <source>
        <dbReference type="ARBA" id="ARBA00009437"/>
    </source>
</evidence>
<keyword evidence="2" id="KW-0805">Transcription regulation</keyword>
<evidence type="ECO:0000313" key="6">
    <source>
        <dbReference type="EMBL" id="ROP83094.1"/>
    </source>
</evidence>
<evidence type="ECO:0000259" key="5">
    <source>
        <dbReference type="PROSITE" id="PS50931"/>
    </source>
</evidence>
<protein>
    <submittedName>
        <fullName evidence="6">DNA-binding transcriptional LysR family regulator</fullName>
    </submittedName>
</protein>
<evidence type="ECO:0000256" key="4">
    <source>
        <dbReference type="ARBA" id="ARBA00023163"/>
    </source>
</evidence>
<dbReference type="PRINTS" id="PR00039">
    <property type="entry name" value="HTHLYSR"/>
</dbReference>
<dbReference type="SUPFAM" id="SSF46785">
    <property type="entry name" value="Winged helix' DNA-binding domain"/>
    <property type="match status" value="1"/>
</dbReference>
<dbReference type="GO" id="GO:0003700">
    <property type="term" value="F:DNA-binding transcription factor activity"/>
    <property type="evidence" value="ECO:0007669"/>
    <property type="project" value="InterPro"/>
</dbReference>
<gene>
    <name evidence="6" type="ORF">EDC65_4624</name>
</gene>
<name>A0A3N1KSX0_9PROT</name>
<dbReference type="OrthoDB" id="9794694at2"/>